<keyword evidence="5" id="KW-0810">Translation regulation</keyword>
<evidence type="ECO:0000256" key="11">
    <source>
        <dbReference type="ARBA" id="ARBA00035134"/>
    </source>
</evidence>
<keyword evidence="3" id="KW-0699">rRNA-binding</keyword>
<dbReference type="AlphaFoldDB" id="A0A182J6R7"/>
<accession>A0A182J6R7</accession>
<evidence type="ECO:0000256" key="3">
    <source>
        <dbReference type="ARBA" id="ARBA00022730"/>
    </source>
</evidence>
<dbReference type="GO" id="GO:0005840">
    <property type="term" value="C:ribosome"/>
    <property type="evidence" value="ECO:0007669"/>
    <property type="project" value="UniProtKB-KW"/>
</dbReference>
<dbReference type="Pfam" id="PF13812">
    <property type="entry name" value="PPR_3"/>
    <property type="match status" value="1"/>
</dbReference>
<evidence type="ECO:0000256" key="1">
    <source>
        <dbReference type="ARBA" id="ARBA00004173"/>
    </source>
</evidence>
<evidence type="ECO:0000256" key="12">
    <source>
        <dbReference type="SAM" id="MobiDB-lite"/>
    </source>
</evidence>
<feature type="compositionally biased region" description="Polar residues" evidence="12">
    <location>
        <begin position="29"/>
        <end position="41"/>
    </location>
</feature>
<comment type="subcellular location">
    <subcellularLocation>
        <location evidence="1">Mitochondrion</location>
    </subcellularLocation>
</comment>
<dbReference type="FunFam" id="1.25.40.10:FF:001004">
    <property type="entry name" value="Protein PTCD3 homolog, mitochondrial"/>
    <property type="match status" value="1"/>
</dbReference>
<dbReference type="GO" id="GO:0043024">
    <property type="term" value="F:ribosomal small subunit binding"/>
    <property type="evidence" value="ECO:0007669"/>
    <property type="project" value="InterPro"/>
</dbReference>
<keyword evidence="7" id="KW-0809">Transit peptide</keyword>
<proteinExistence type="inferred from homology"/>
<reference evidence="13" key="1">
    <citation type="submission" date="2022-08" db="UniProtKB">
        <authorList>
            <consortium name="EnsemblMetazoa"/>
        </authorList>
    </citation>
    <scope>IDENTIFICATION</scope>
    <source>
        <strain evidence="13">EBRO</strain>
    </source>
</reference>
<organism evidence="13">
    <name type="scientific">Anopheles atroparvus</name>
    <name type="common">European mosquito</name>
    <dbReference type="NCBI Taxonomy" id="41427"/>
    <lineage>
        <taxon>Eukaryota</taxon>
        <taxon>Metazoa</taxon>
        <taxon>Ecdysozoa</taxon>
        <taxon>Arthropoda</taxon>
        <taxon>Hexapoda</taxon>
        <taxon>Insecta</taxon>
        <taxon>Pterygota</taxon>
        <taxon>Neoptera</taxon>
        <taxon>Endopterygota</taxon>
        <taxon>Diptera</taxon>
        <taxon>Nematocera</taxon>
        <taxon>Culicoidea</taxon>
        <taxon>Culicidae</taxon>
        <taxon>Anophelinae</taxon>
        <taxon>Anopheles</taxon>
    </lineage>
</organism>
<evidence type="ECO:0000256" key="7">
    <source>
        <dbReference type="ARBA" id="ARBA00022946"/>
    </source>
</evidence>
<dbReference type="InterPro" id="IPR055063">
    <property type="entry name" value="Rib_mS39_PPR"/>
</dbReference>
<keyword evidence="9" id="KW-0496">Mitochondrion</keyword>
<dbReference type="GO" id="GO:0005739">
    <property type="term" value="C:mitochondrion"/>
    <property type="evidence" value="ECO:0007669"/>
    <property type="project" value="UniProtKB-SubCell"/>
</dbReference>
<evidence type="ECO:0000256" key="2">
    <source>
        <dbReference type="ARBA" id="ARBA00008551"/>
    </source>
</evidence>
<keyword evidence="6" id="KW-0694">RNA-binding</keyword>
<protein>
    <recommendedName>
        <fullName evidence="11">Small ribosomal subunit protein mS39</fullName>
    </recommendedName>
</protein>
<comment type="similarity">
    <text evidence="2">Belongs to the mitochondrion-specific ribosomal protein mS39 family.</text>
</comment>
<dbReference type="EnsemblMetazoa" id="AATE012425-RA">
    <property type="protein sequence ID" value="AATE012425-PA.1"/>
    <property type="gene ID" value="AATE012425"/>
</dbReference>
<dbReference type="GO" id="GO:0006417">
    <property type="term" value="P:regulation of translation"/>
    <property type="evidence" value="ECO:0007669"/>
    <property type="project" value="UniProtKB-KW"/>
</dbReference>
<dbReference type="GO" id="GO:0019843">
    <property type="term" value="F:rRNA binding"/>
    <property type="evidence" value="ECO:0007669"/>
    <property type="project" value="UniProtKB-KW"/>
</dbReference>
<dbReference type="InterPro" id="IPR037387">
    <property type="entry name" value="PTCD3"/>
</dbReference>
<evidence type="ECO:0000256" key="10">
    <source>
        <dbReference type="ARBA" id="ARBA00023274"/>
    </source>
</evidence>
<feature type="region of interest" description="Disordered" evidence="12">
    <location>
        <begin position="29"/>
        <end position="48"/>
    </location>
</feature>
<dbReference type="InterPro" id="IPR002885">
    <property type="entry name" value="PPR_rpt"/>
</dbReference>
<sequence>MHKLCRTLNRLRLHTPRDRSLAFNRVFSATQSTKTGQQQPAAESGGPKEKIVIPARIDRSPTDILMALSATVGYDPTAPHYKYHDDPYLIPTSNANKKTFALAQEAGRKAAHWIRQENAKLFQHQEADPPIQAFVPTMVYTEESQVETSDLQKLIDSVEVKDAILVYNLLKKNGIEVGDELKQQMLELLCFYNHEDTLPEQFIEERWFRQGTVGRERQRKTWKDFELAEEIFHGLGEKRSEHYCALIRGMARYFQVEKAWALYQETVEKGIELDTNTFNSLLHIASFLKESYDKRWDLVCEVLTAMKQQGLRPNLGTLNGTLQTITTIGGYNHPRTYALKTLAEFKKLGIEPSLATWYYMLVIFCRERGPVSHVLHDIMNEVEGKAFTIQDPKDTFFFVTAMDVCRNHLHDKELAKRINQLLHHGENYNLIGDSYKESIYYRHYFTLLATTEPLESFLETYHLLVPNVYIPEPSVMEDILKSVEMNTAIEHVPLLWSHMVQFDHTGRENLVNLLLHIMVTNQPVAGEPKHADLVQRFSHIAWDLYSRMEERAAAPRATTTGLSGPILGDILLLCVRAGDYEKAVGIFTKLSKEQNSIIGEPRFDGLREFVDLCIASRTPSVAIQCLQYCSENGYSESAEMGRHIFSSFALDQNQVAKIKSLVGAEAVKPLNETKSQ</sequence>
<dbReference type="GO" id="GO:1990904">
    <property type="term" value="C:ribonucleoprotein complex"/>
    <property type="evidence" value="ECO:0007669"/>
    <property type="project" value="UniProtKB-KW"/>
</dbReference>
<dbReference type="Gene3D" id="1.25.40.10">
    <property type="entry name" value="Tetratricopeptide repeat domain"/>
    <property type="match status" value="1"/>
</dbReference>
<evidence type="ECO:0000256" key="6">
    <source>
        <dbReference type="ARBA" id="ARBA00022884"/>
    </source>
</evidence>
<keyword evidence="4" id="KW-0677">Repeat</keyword>
<dbReference type="STRING" id="41427.A0A182J6R7"/>
<dbReference type="Pfam" id="PF22330">
    <property type="entry name" value="Rib_mS39_PPR"/>
    <property type="match status" value="1"/>
</dbReference>
<evidence type="ECO:0000256" key="9">
    <source>
        <dbReference type="ARBA" id="ARBA00023128"/>
    </source>
</evidence>
<dbReference type="PANTHER" id="PTHR16276:SF1">
    <property type="entry name" value="SMALL RIBOSOMAL SUBUNIT PROTEIN MS39"/>
    <property type="match status" value="1"/>
</dbReference>
<name>A0A182J6R7_ANOAO</name>
<evidence type="ECO:0000256" key="4">
    <source>
        <dbReference type="ARBA" id="ARBA00022737"/>
    </source>
</evidence>
<dbReference type="PROSITE" id="PS51375">
    <property type="entry name" value="PPR"/>
    <property type="match status" value="1"/>
</dbReference>
<dbReference type="GO" id="GO:0032543">
    <property type="term" value="P:mitochondrial translation"/>
    <property type="evidence" value="ECO:0007669"/>
    <property type="project" value="InterPro"/>
</dbReference>
<evidence type="ECO:0000313" key="13">
    <source>
        <dbReference type="EnsemblMetazoa" id="AATE012425-PA.1"/>
    </source>
</evidence>
<dbReference type="NCBIfam" id="TIGR00756">
    <property type="entry name" value="PPR"/>
    <property type="match status" value="1"/>
</dbReference>
<keyword evidence="10" id="KW-0687">Ribonucleoprotein</keyword>
<evidence type="ECO:0000256" key="8">
    <source>
        <dbReference type="ARBA" id="ARBA00022980"/>
    </source>
</evidence>
<dbReference type="VEuPathDB" id="VectorBase:AATE012425"/>
<keyword evidence="8" id="KW-0689">Ribosomal protein</keyword>
<evidence type="ECO:0000256" key="5">
    <source>
        <dbReference type="ARBA" id="ARBA00022845"/>
    </source>
</evidence>
<dbReference type="InterPro" id="IPR011990">
    <property type="entry name" value="TPR-like_helical_dom_sf"/>
</dbReference>
<dbReference type="PANTHER" id="PTHR16276">
    <property type="entry name" value="PENTATRICOPEPTIDE REPEAT DOMAIN-CONTAINING PROTEIN 3"/>
    <property type="match status" value="1"/>
</dbReference>